<feature type="compositionally biased region" description="Low complexity" evidence="1">
    <location>
        <begin position="45"/>
        <end position="65"/>
    </location>
</feature>
<organism evidence="3 4">
    <name type="scientific">Echria macrotheca</name>
    <dbReference type="NCBI Taxonomy" id="438768"/>
    <lineage>
        <taxon>Eukaryota</taxon>
        <taxon>Fungi</taxon>
        <taxon>Dikarya</taxon>
        <taxon>Ascomycota</taxon>
        <taxon>Pezizomycotina</taxon>
        <taxon>Sordariomycetes</taxon>
        <taxon>Sordariomycetidae</taxon>
        <taxon>Sordariales</taxon>
        <taxon>Schizotheciaceae</taxon>
        <taxon>Echria</taxon>
    </lineage>
</organism>
<feature type="compositionally biased region" description="Basic and acidic residues" evidence="1">
    <location>
        <begin position="543"/>
        <end position="558"/>
    </location>
</feature>
<feature type="compositionally biased region" description="Basic and acidic residues" evidence="1">
    <location>
        <begin position="707"/>
        <end position="718"/>
    </location>
</feature>
<dbReference type="PANTHER" id="PTHR37538:SF1">
    <property type="entry name" value="BTB DOMAIN-CONTAINING PROTEIN"/>
    <property type="match status" value="1"/>
</dbReference>
<feature type="compositionally biased region" description="Basic and acidic residues" evidence="1">
    <location>
        <begin position="653"/>
        <end position="669"/>
    </location>
</feature>
<keyword evidence="2" id="KW-1133">Transmembrane helix</keyword>
<gene>
    <name evidence="3" type="ORF">QBC47DRAFT_365112</name>
</gene>
<dbReference type="AlphaFoldDB" id="A0AAJ0B5E5"/>
<keyword evidence="4" id="KW-1185">Reference proteome</keyword>
<reference evidence="3" key="1">
    <citation type="submission" date="2023-06" db="EMBL/GenBank/DDBJ databases">
        <title>Genome-scale phylogeny and comparative genomics of the fungal order Sordariales.</title>
        <authorList>
            <consortium name="Lawrence Berkeley National Laboratory"/>
            <person name="Hensen N."/>
            <person name="Bonometti L."/>
            <person name="Westerberg I."/>
            <person name="Brannstrom I.O."/>
            <person name="Guillou S."/>
            <person name="Cros-Aarteil S."/>
            <person name="Calhoun S."/>
            <person name="Haridas S."/>
            <person name="Kuo A."/>
            <person name="Mondo S."/>
            <person name="Pangilinan J."/>
            <person name="Riley R."/>
            <person name="Labutti K."/>
            <person name="Andreopoulos B."/>
            <person name="Lipzen A."/>
            <person name="Chen C."/>
            <person name="Yanf M."/>
            <person name="Daum C."/>
            <person name="Ng V."/>
            <person name="Clum A."/>
            <person name="Steindorff A."/>
            <person name="Ohm R."/>
            <person name="Martin F."/>
            <person name="Silar P."/>
            <person name="Natvig D."/>
            <person name="Lalanne C."/>
            <person name="Gautier V."/>
            <person name="Ament-Velasquez S.L."/>
            <person name="Kruys A."/>
            <person name="Hutchinson M.I."/>
            <person name="Powell A.J."/>
            <person name="Barry K."/>
            <person name="Miller A.N."/>
            <person name="Grigoriev I.V."/>
            <person name="Debuchy R."/>
            <person name="Gladieux P."/>
            <person name="Thoren M.H."/>
            <person name="Johannesson H."/>
        </authorList>
    </citation>
    <scope>NUCLEOTIDE SEQUENCE</scope>
    <source>
        <strain evidence="3">PSN4</strain>
    </source>
</reference>
<evidence type="ECO:0000313" key="3">
    <source>
        <dbReference type="EMBL" id="KAK1750502.1"/>
    </source>
</evidence>
<feature type="region of interest" description="Disordered" evidence="1">
    <location>
        <begin position="290"/>
        <end position="402"/>
    </location>
</feature>
<dbReference type="EMBL" id="MU839846">
    <property type="protein sequence ID" value="KAK1750502.1"/>
    <property type="molecule type" value="Genomic_DNA"/>
</dbReference>
<keyword evidence="2" id="KW-0812">Transmembrane</keyword>
<dbReference type="PANTHER" id="PTHR37538">
    <property type="entry name" value="BTB DOMAIN-CONTAINING PROTEIN"/>
    <property type="match status" value="1"/>
</dbReference>
<evidence type="ECO:0000256" key="2">
    <source>
        <dbReference type="SAM" id="Phobius"/>
    </source>
</evidence>
<sequence>MPFPCGLNIYITVEAVTLIGLAFVAATSLIVNSTMAKKRKSGSGPKPAVAPAQQQQQQNQQAKAAIEPTPSPADASGPVQEGALVKTPPPPPVMKEIDTRPEISPYASPACTVPFASPLTVPKDILLRSPKLHAAYESQLPELPQISDDIGHILVHYLHTGSYESLKPKEVDTLAKQIAELRTSIRAYATARAYDLPDLMRLAEKNIEKYGEGISLPLLLEITKEAHPGLSEADGWFLDYLKSRIRPHLEDPKALLGSNLLDQISSILSPNRVLLRTVLEMFCERIKPAPEPLASPITSPGSSRPVSPPSPAASPASVLQMRSRTVPRDEISPSKKKVTAPWPLAEEASSGTPSKEVTPEPVAPKEKDVKPTPKSASRPKPTVQDVAPKTPEPVMAQPVVPESAPATPAIEEIKAAIDAELKPTVIDSTFRPSTPVRRRDRRDSAKIIDSAKVMYTPELEVGPVLKDLDPVPEPLFKTRPNQRVLREVDSGFWDFTPLENEQMKESTPSVIEIDPDYVLKGAEPTVHELHATSPAKDTSVGVESRDFATPEAKGKTAEPELPLAPEVVSRDPLDSFPETEMESDKASEVNNLENATEVLSDSKILDRISEEDIESEPKADKSKEEEVIPLEKVEPPRSIDKGPEQGSGLTVHEAAKEQTVDSAPHKEPEPAAESEATHAGPVPDNAEPTGATPAKTVEPVSQPVPEPARETADLEAQPKHLPAATDEDDTAANKSVAVADTQPPAPQDNVVKTPVPHQLSPERTRSWRKRFLKVPVLFGRGM</sequence>
<dbReference type="Proteomes" id="UP001239445">
    <property type="component" value="Unassembled WGS sequence"/>
</dbReference>
<name>A0AAJ0B5E5_9PEZI</name>
<proteinExistence type="predicted"/>
<feature type="transmembrane region" description="Helical" evidence="2">
    <location>
        <begin position="6"/>
        <end position="31"/>
    </location>
</feature>
<accession>A0AAJ0B5E5</accession>
<feature type="region of interest" description="Disordered" evidence="1">
    <location>
        <begin position="37"/>
        <end position="98"/>
    </location>
</feature>
<feature type="region of interest" description="Disordered" evidence="1">
    <location>
        <begin position="524"/>
        <end position="764"/>
    </location>
</feature>
<feature type="compositionally biased region" description="Basic and acidic residues" evidence="1">
    <location>
        <begin position="603"/>
        <end position="643"/>
    </location>
</feature>
<comment type="caution">
    <text evidence="3">The sequence shown here is derived from an EMBL/GenBank/DDBJ whole genome shotgun (WGS) entry which is preliminary data.</text>
</comment>
<evidence type="ECO:0000256" key="1">
    <source>
        <dbReference type="SAM" id="MobiDB-lite"/>
    </source>
</evidence>
<evidence type="ECO:0000313" key="4">
    <source>
        <dbReference type="Proteomes" id="UP001239445"/>
    </source>
</evidence>
<protein>
    <submittedName>
        <fullName evidence="3">Uncharacterized protein</fullName>
    </submittedName>
</protein>
<feature type="compositionally biased region" description="Polar residues" evidence="1">
    <location>
        <begin position="588"/>
        <end position="599"/>
    </location>
</feature>
<keyword evidence="2" id="KW-0472">Membrane</keyword>